<gene>
    <name evidence="3" type="ORF">ELS82_01500</name>
</gene>
<evidence type="ECO:0000259" key="2">
    <source>
        <dbReference type="SMART" id="SM00635"/>
    </source>
</evidence>
<dbReference type="RefSeq" id="WP_134833887.1">
    <property type="nucleotide sequence ID" value="NZ_SATR01000001.1"/>
</dbReference>
<comment type="caution">
    <text evidence="3">The sequence shown here is derived from an EMBL/GenBank/DDBJ whole genome shotgun (WGS) entry which is preliminary data.</text>
</comment>
<dbReference type="Pfam" id="PF02368">
    <property type="entry name" value="Big_2"/>
    <property type="match status" value="2"/>
</dbReference>
<dbReference type="EMBL" id="SATR01000001">
    <property type="protein sequence ID" value="TFH93662.1"/>
    <property type="molecule type" value="Genomic_DNA"/>
</dbReference>
<feature type="chain" id="PRO_5021235051" description="BIG2 domain-containing protein" evidence="1">
    <location>
        <begin position="16"/>
        <end position="653"/>
    </location>
</feature>
<keyword evidence="1" id="KW-0732">Signal</keyword>
<dbReference type="Proteomes" id="UP000297753">
    <property type="component" value="Unassembled WGS sequence"/>
</dbReference>
<sequence>MYRTLVFACLLSVLAGCGGGGGDSTSGNSNGETGSTASSGVAHIELTSASPSIPVGLSVTYQAKATYADGSVADITDDPALTWSSSDVNVATFMQGGVARGVGVGEATLSVSGVFDGEEVSATTHIIINNEEIASIQVLPENPSIAVGFTQPLTVNAILTDGSIVDVTADPALNWSSSDENVATIESATGIVNALNVGEATVHIEGEIAGYAVNETFTVVVNDDTVSELNITPSSIDVPVGMTQSFSASVTLTSGKVVDAAMMPSLRWSSDANVVSIDSMTGVASAESLGTAIITASGSAGGINISATASMTVNASSVQSLSVTPNNVSIPVGLVQTFTAQAHFSNGSSTDISQLPSYSWSSDDPTTVHIDSKTGVATALSEGRVTITAQGEVAGIIVTNSASVIVTPSVVTALNLTSTITSIPVGFAQKLTVEASLSDGSTQDVTYDRLTWSSSHNSIAAVNTTEKSILGLKPGLVTASVVGVYDNTEFSSSLDMTVSNTQFSVLATDVQYFGFGGAKYYALPAELAFPDTVNPTGVQLSDLHQHFGIQDFTGQLSELTNGDTLYIDVSIDASNSTAGRDLILSAHIIDTMEGATAIILPMSCNSTSCNASYVWDQGSASPYDALIFKSNALDPVNGPVESIVYQQIDYRVE</sequence>
<evidence type="ECO:0000313" key="3">
    <source>
        <dbReference type="EMBL" id="TFH93662.1"/>
    </source>
</evidence>
<keyword evidence="4" id="KW-1185">Reference proteome</keyword>
<dbReference type="Gene3D" id="2.60.40.1080">
    <property type="match status" value="5"/>
</dbReference>
<reference evidence="3 4" key="1">
    <citation type="submission" date="2019-01" db="EMBL/GenBank/DDBJ databases">
        <title>Vibrio BEI176 sp. nov, a marine bacterium isolated from China: eastern marignal seas.</title>
        <authorList>
            <person name="Li B."/>
        </authorList>
    </citation>
    <scope>NUCLEOTIDE SEQUENCE [LARGE SCALE GENOMIC DNA]</scope>
    <source>
        <strain evidence="3 4">BEI176</strain>
    </source>
</reference>
<feature type="domain" description="BIG2" evidence="2">
    <location>
        <begin position="40"/>
        <end position="124"/>
    </location>
</feature>
<accession>A0A4Y8WL71</accession>
<feature type="domain" description="BIG2" evidence="2">
    <location>
        <begin position="317"/>
        <end position="400"/>
    </location>
</feature>
<feature type="signal peptide" evidence="1">
    <location>
        <begin position="1"/>
        <end position="15"/>
    </location>
</feature>
<dbReference type="InterPro" id="IPR008964">
    <property type="entry name" value="Invasin/intimin_cell_adhesion"/>
</dbReference>
<name>A0A4Y8WL71_9VIBR</name>
<dbReference type="PROSITE" id="PS51257">
    <property type="entry name" value="PROKAR_LIPOPROTEIN"/>
    <property type="match status" value="1"/>
</dbReference>
<protein>
    <recommendedName>
        <fullName evidence="2">BIG2 domain-containing protein</fullName>
    </recommendedName>
</protein>
<dbReference type="SMART" id="SM00635">
    <property type="entry name" value="BID_2"/>
    <property type="match status" value="5"/>
</dbReference>
<evidence type="ECO:0000313" key="4">
    <source>
        <dbReference type="Proteomes" id="UP000297753"/>
    </source>
</evidence>
<dbReference type="InterPro" id="IPR003343">
    <property type="entry name" value="Big_2"/>
</dbReference>
<dbReference type="AlphaFoldDB" id="A0A4Y8WL71"/>
<dbReference type="SUPFAM" id="SSF49373">
    <property type="entry name" value="Invasin/intimin cell-adhesion fragments"/>
    <property type="match status" value="3"/>
</dbReference>
<feature type="domain" description="BIG2" evidence="2">
    <location>
        <begin position="410"/>
        <end position="495"/>
    </location>
</feature>
<organism evidence="3 4">
    <name type="scientific">Vibrio ouci</name>
    <dbReference type="NCBI Taxonomy" id="2499078"/>
    <lineage>
        <taxon>Bacteria</taxon>
        <taxon>Pseudomonadati</taxon>
        <taxon>Pseudomonadota</taxon>
        <taxon>Gammaproteobacteria</taxon>
        <taxon>Vibrionales</taxon>
        <taxon>Vibrionaceae</taxon>
        <taxon>Vibrio</taxon>
    </lineage>
</organism>
<dbReference type="OrthoDB" id="5905247at2"/>
<feature type="domain" description="BIG2" evidence="2">
    <location>
        <begin position="132"/>
        <end position="222"/>
    </location>
</feature>
<feature type="domain" description="BIG2" evidence="2">
    <location>
        <begin position="225"/>
        <end position="308"/>
    </location>
</feature>
<evidence type="ECO:0000256" key="1">
    <source>
        <dbReference type="SAM" id="SignalP"/>
    </source>
</evidence>
<proteinExistence type="predicted"/>